<dbReference type="Gene3D" id="3.90.550.10">
    <property type="entry name" value="Spore Coat Polysaccharide Biosynthesis Protein SpsA, Chain A"/>
    <property type="match status" value="1"/>
</dbReference>
<evidence type="ECO:0000313" key="1">
    <source>
        <dbReference type="EMBL" id="MEK0183780.1"/>
    </source>
</evidence>
<dbReference type="RefSeq" id="WP_340517322.1">
    <property type="nucleotide sequence ID" value="NZ_JBBLXS010000020.1"/>
</dbReference>
<dbReference type="Proteomes" id="UP001384579">
    <property type="component" value="Unassembled WGS sequence"/>
</dbReference>
<dbReference type="SUPFAM" id="SSF53448">
    <property type="entry name" value="Nucleotide-diphospho-sugar transferases"/>
    <property type="match status" value="1"/>
</dbReference>
<evidence type="ECO:0008006" key="3">
    <source>
        <dbReference type="Google" id="ProtNLM"/>
    </source>
</evidence>
<proteinExistence type="predicted"/>
<keyword evidence="2" id="KW-1185">Reference proteome</keyword>
<dbReference type="EMBL" id="JBBLXS010000020">
    <property type="protein sequence ID" value="MEK0183780.1"/>
    <property type="molecule type" value="Genomic_DNA"/>
</dbReference>
<reference evidence="1 2" key="1">
    <citation type="journal article" date="2020" name="Harmful Algae">
        <title>Molecular and morphological characterization of a novel dihydroanatoxin-a producing Microcoleus species (cyanobacteria) from the Russian River, California, USA.</title>
        <authorList>
            <person name="Conklin K.Y."/>
            <person name="Stancheva R."/>
            <person name="Otten T.G."/>
            <person name="Fadness R."/>
            <person name="Boyer G.L."/>
            <person name="Read B."/>
            <person name="Zhang X."/>
            <person name="Sheath R.G."/>
        </authorList>
    </citation>
    <scope>NUCLEOTIDE SEQUENCE [LARGE SCALE GENOMIC DNA]</scope>
    <source>
        <strain evidence="1 2">PTRS2</strain>
    </source>
</reference>
<comment type="caution">
    <text evidence="1">The sequence shown here is derived from an EMBL/GenBank/DDBJ whole genome shotgun (WGS) entry which is preliminary data.</text>
</comment>
<sequence length="278" mass="31983">MTSKKLEAKGFITILTGLYSFQDCVHFLASVRKFHREPIIVLIDKVPRFLYPLLQVFGNVRLQPAPPNENPVLASRQAKLSLYQVSPFEKTIYLDSDICLLSPIDEVFDYLDEVELLVTEDVQPAIAKAANLLRVKQPILSTLQSVGLPLNENSIQYNGGFIAFTNSSNNQELFKYFKKYFNLVVTHQDVLLLKDQGAFAAAIASVKPKIKTLSAVYNYLDKWKEVYRIDEPIKVMHCTYPYRPQYAKNVTRTLFTRIFDRTAKIFLPNQINNPWRLK</sequence>
<gene>
    <name evidence="1" type="ORF">WMG39_02845</name>
</gene>
<dbReference type="InterPro" id="IPR029044">
    <property type="entry name" value="Nucleotide-diphossugar_trans"/>
</dbReference>
<evidence type="ECO:0000313" key="2">
    <source>
        <dbReference type="Proteomes" id="UP001384579"/>
    </source>
</evidence>
<organism evidence="1 2">
    <name type="scientific">Microcoleus anatoxicus PTRS2</name>
    <dbReference type="NCBI Taxonomy" id="2705321"/>
    <lineage>
        <taxon>Bacteria</taxon>
        <taxon>Bacillati</taxon>
        <taxon>Cyanobacteriota</taxon>
        <taxon>Cyanophyceae</taxon>
        <taxon>Oscillatoriophycideae</taxon>
        <taxon>Oscillatoriales</taxon>
        <taxon>Microcoleaceae</taxon>
        <taxon>Microcoleus</taxon>
        <taxon>Microcoleus anatoxicus</taxon>
    </lineage>
</organism>
<name>A0ABU8YHC5_9CYAN</name>
<protein>
    <recommendedName>
        <fullName evidence="3">Glycosyl transferase family 8</fullName>
    </recommendedName>
</protein>
<accession>A0ABU8YHC5</accession>